<dbReference type="PANTHER" id="PTHR46701">
    <property type="entry name" value="GLYCOSYLTRANSFERASE-LIKE KOBITO 1"/>
    <property type="match status" value="1"/>
</dbReference>
<dbReference type="STRING" id="85681.V4RJZ6"/>
<dbReference type="Gramene" id="ESR34448">
    <property type="protein sequence ID" value="ESR34448"/>
    <property type="gene ID" value="CICLE_v10006786mg"/>
</dbReference>
<reference evidence="1 2" key="1">
    <citation type="submission" date="2013-10" db="EMBL/GenBank/DDBJ databases">
        <authorList>
            <consortium name="International Citrus Genome Consortium"/>
            <person name="Jenkins J."/>
            <person name="Schmutz J."/>
            <person name="Prochnik S."/>
            <person name="Rokhsar D."/>
            <person name="Gmitter F."/>
            <person name="Ollitrault P."/>
            <person name="Machado M."/>
            <person name="Talon M."/>
            <person name="Wincker P."/>
            <person name="Jaillon O."/>
            <person name="Morgante M."/>
        </authorList>
    </citation>
    <scope>NUCLEOTIDE SEQUENCE</scope>
    <source>
        <strain evidence="2">cv. Clemenules</strain>
    </source>
</reference>
<name>V4RJZ6_CITCL</name>
<evidence type="ECO:0000313" key="1">
    <source>
        <dbReference type="EMBL" id="ESR34448.1"/>
    </source>
</evidence>
<organism evidence="1 2">
    <name type="scientific">Citrus clementina</name>
    <name type="common">Clementine</name>
    <name type="synonym">Citrus deliciosa x Citrus sinensis</name>
    <dbReference type="NCBI Taxonomy" id="85681"/>
    <lineage>
        <taxon>Eukaryota</taxon>
        <taxon>Viridiplantae</taxon>
        <taxon>Streptophyta</taxon>
        <taxon>Embryophyta</taxon>
        <taxon>Tracheophyta</taxon>
        <taxon>Spermatophyta</taxon>
        <taxon>Magnoliopsida</taxon>
        <taxon>eudicotyledons</taxon>
        <taxon>Gunneridae</taxon>
        <taxon>Pentapetalae</taxon>
        <taxon>rosids</taxon>
        <taxon>malvids</taxon>
        <taxon>Sapindales</taxon>
        <taxon>Rutaceae</taxon>
        <taxon>Aurantioideae</taxon>
        <taxon>Citrus</taxon>
    </lineage>
</organism>
<dbReference type="EMBL" id="KI537036">
    <property type="protein sequence ID" value="ESR34448.1"/>
    <property type="molecule type" value="Genomic_DNA"/>
</dbReference>
<dbReference type="eggNOG" id="ENOG502QPZC">
    <property type="taxonomic scope" value="Eukaryota"/>
</dbReference>
<evidence type="ECO:0000313" key="2">
    <source>
        <dbReference type="Proteomes" id="UP000030687"/>
    </source>
</evidence>
<dbReference type="GO" id="GO:0009737">
    <property type="term" value="P:response to abscisic acid"/>
    <property type="evidence" value="ECO:0007669"/>
    <property type="project" value="InterPro"/>
</dbReference>
<dbReference type="AlphaFoldDB" id="V4RJZ6"/>
<feature type="non-terminal residue" evidence="1">
    <location>
        <position position="1"/>
    </location>
</feature>
<sequence>TIPWIFYHKVIGVSNFFLFVEGRAASPAVSKVFESIPGVKVIYRTRELEEQQAKRSESCIERDDIKEPFSEVSMFKKNYDHLLKDVYFFLNTSSNNFGNYREAARNNLNYFLTYGNGKAAARVQDHLRPNGAHRWHNYMKNPIEIKLDDAAVLHYTYTKFFDLTSRRDRCSCKPAKEDVKRCFMLEFDRAAFIFASTATEDEMLSWNREHVVWADKTLKRKLMMKGILTRIYAPMIITQGLRESGIYTSVIASANTTLSKDKILSSVESSNTTGESKSATARRVLECIDDANYTLAIPPESPPDPDDLNIDA</sequence>
<dbReference type="GO" id="GO:0030244">
    <property type="term" value="P:cellulose biosynthetic process"/>
    <property type="evidence" value="ECO:0007669"/>
    <property type="project" value="InterPro"/>
</dbReference>
<protein>
    <submittedName>
        <fullName evidence="1">Uncharacterized protein</fullName>
    </submittedName>
</protein>
<dbReference type="KEGG" id="cic:CICLE_v10006786mg"/>
<dbReference type="InterPro" id="IPR044224">
    <property type="entry name" value="KOBITO1-like"/>
</dbReference>
<dbReference type="Proteomes" id="UP000030687">
    <property type="component" value="Unassembled WGS sequence"/>
</dbReference>
<keyword evidence="2" id="KW-1185">Reference proteome</keyword>
<accession>V4RJZ6</accession>
<gene>
    <name evidence="1" type="ORF">CICLE_v10006786mg</name>
</gene>
<dbReference type="OMA" id="RIYASMA"/>
<dbReference type="PANTHER" id="PTHR46701:SF7">
    <property type="entry name" value="GLYCOSYLTRANSFERASE-LIKE KOBITO 1"/>
    <property type="match status" value="1"/>
</dbReference>
<proteinExistence type="predicted"/>
<dbReference type="InParanoid" id="V4RJZ6"/>